<keyword evidence="3" id="KW-0597">Phosphoprotein</keyword>
<organism evidence="10 11">
    <name type="scientific">Sphingoaurantiacus capsulatus</name>
    <dbReference type="NCBI Taxonomy" id="1771310"/>
    <lineage>
        <taxon>Bacteria</taxon>
        <taxon>Pseudomonadati</taxon>
        <taxon>Pseudomonadota</taxon>
        <taxon>Alphaproteobacteria</taxon>
        <taxon>Sphingomonadales</taxon>
        <taxon>Sphingosinicellaceae</taxon>
        <taxon>Sphingoaurantiacus</taxon>
    </lineage>
</organism>
<dbReference type="InterPro" id="IPR050736">
    <property type="entry name" value="Sensor_HK_Regulatory"/>
</dbReference>
<evidence type="ECO:0000313" key="11">
    <source>
        <dbReference type="Proteomes" id="UP001595615"/>
    </source>
</evidence>
<keyword evidence="7" id="KW-0175">Coiled coil</keyword>
<dbReference type="SUPFAM" id="SSF47384">
    <property type="entry name" value="Homodimeric domain of signal transducing histidine kinase"/>
    <property type="match status" value="1"/>
</dbReference>
<dbReference type="InterPro" id="IPR003661">
    <property type="entry name" value="HisK_dim/P_dom"/>
</dbReference>
<keyword evidence="8" id="KW-1133">Transmembrane helix</keyword>
<evidence type="ECO:0000256" key="2">
    <source>
        <dbReference type="ARBA" id="ARBA00012438"/>
    </source>
</evidence>
<dbReference type="EMBL" id="JBHRXV010000004">
    <property type="protein sequence ID" value="MFC3712132.1"/>
    <property type="molecule type" value="Genomic_DNA"/>
</dbReference>
<evidence type="ECO:0000256" key="7">
    <source>
        <dbReference type="SAM" id="Coils"/>
    </source>
</evidence>
<evidence type="ECO:0000256" key="5">
    <source>
        <dbReference type="ARBA" id="ARBA00022777"/>
    </source>
</evidence>
<dbReference type="RefSeq" id="WP_380858425.1">
    <property type="nucleotide sequence ID" value="NZ_JBHRXV010000004.1"/>
</dbReference>
<proteinExistence type="predicted"/>
<dbReference type="Pfam" id="PF02518">
    <property type="entry name" value="HATPase_c"/>
    <property type="match status" value="1"/>
</dbReference>
<dbReference type="InterPro" id="IPR005467">
    <property type="entry name" value="His_kinase_dom"/>
</dbReference>
<keyword evidence="5" id="KW-0418">Kinase</keyword>
<dbReference type="Pfam" id="PF05227">
    <property type="entry name" value="CHASE3"/>
    <property type="match status" value="1"/>
</dbReference>
<keyword evidence="8" id="KW-0472">Membrane</keyword>
<dbReference type="InterPro" id="IPR003594">
    <property type="entry name" value="HATPase_dom"/>
</dbReference>
<evidence type="ECO:0000256" key="3">
    <source>
        <dbReference type="ARBA" id="ARBA00022553"/>
    </source>
</evidence>
<evidence type="ECO:0000256" key="8">
    <source>
        <dbReference type="SAM" id="Phobius"/>
    </source>
</evidence>
<keyword evidence="4" id="KW-0808">Transferase</keyword>
<dbReference type="InterPro" id="IPR007891">
    <property type="entry name" value="CHASE3"/>
</dbReference>
<keyword evidence="11" id="KW-1185">Reference proteome</keyword>
<keyword evidence="8" id="KW-0812">Transmembrane</keyword>
<dbReference type="InterPro" id="IPR004358">
    <property type="entry name" value="Sig_transdc_His_kin-like_C"/>
</dbReference>
<keyword evidence="6" id="KW-0902">Two-component regulatory system</keyword>
<evidence type="ECO:0000256" key="4">
    <source>
        <dbReference type="ARBA" id="ARBA00022679"/>
    </source>
</evidence>
<evidence type="ECO:0000259" key="9">
    <source>
        <dbReference type="PROSITE" id="PS50109"/>
    </source>
</evidence>
<name>A0ABV7XA66_9SPHN</name>
<evidence type="ECO:0000313" key="10">
    <source>
        <dbReference type="EMBL" id="MFC3712132.1"/>
    </source>
</evidence>
<dbReference type="EC" id="2.7.13.3" evidence="2"/>
<feature type="coiled-coil region" evidence="7">
    <location>
        <begin position="38"/>
        <end position="65"/>
    </location>
</feature>
<dbReference type="SMART" id="SM00387">
    <property type="entry name" value="HATPase_c"/>
    <property type="match status" value="1"/>
</dbReference>
<feature type="domain" description="Histidine kinase" evidence="9">
    <location>
        <begin position="332"/>
        <end position="550"/>
    </location>
</feature>
<dbReference type="SUPFAM" id="SSF55785">
    <property type="entry name" value="PYP-like sensor domain (PAS domain)"/>
    <property type="match status" value="1"/>
</dbReference>
<evidence type="ECO:0000256" key="6">
    <source>
        <dbReference type="ARBA" id="ARBA00023012"/>
    </source>
</evidence>
<dbReference type="Pfam" id="PF00512">
    <property type="entry name" value="HisKA"/>
    <property type="match status" value="1"/>
</dbReference>
<comment type="catalytic activity">
    <reaction evidence="1">
        <text>ATP + protein L-histidine = ADP + protein N-phospho-L-histidine.</text>
        <dbReference type="EC" id="2.7.13.3"/>
    </reaction>
</comment>
<dbReference type="Proteomes" id="UP001595615">
    <property type="component" value="Unassembled WGS sequence"/>
</dbReference>
<dbReference type="CDD" id="cd00082">
    <property type="entry name" value="HisKA"/>
    <property type="match status" value="1"/>
</dbReference>
<dbReference type="SUPFAM" id="SSF55874">
    <property type="entry name" value="ATPase domain of HSP90 chaperone/DNA topoisomerase II/histidine kinase"/>
    <property type="match status" value="1"/>
</dbReference>
<dbReference type="Gene3D" id="3.30.565.10">
    <property type="entry name" value="Histidine kinase-like ATPase, C-terminal domain"/>
    <property type="match status" value="1"/>
</dbReference>
<dbReference type="PANTHER" id="PTHR43711:SF1">
    <property type="entry name" value="HISTIDINE KINASE 1"/>
    <property type="match status" value="1"/>
</dbReference>
<evidence type="ECO:0000256" key="1">
    <source>
        <dbReference type="ARBA" id="ARBA00000085"/>
    </source>
</evidence>
<dbReference type="PANTHER" id="PTHR43711">
    <property type="entry name" value="TWO-COMPONENT HISTIDINE KINASE"/>
    <property type="match status" value="1"/>
</dbReference>
<dbReference type="SMART" id="SM00388">
    <property type="entry name" value="HisKA"/>
    <property type="match status" value="1"/>
</dbReference>
<comment type="caution">
    <text evidence="10">The sequence shown here is derived from an EMBL/GenBank/DDBJ whole genome shotgun (WGS) entry which is preliminary data.</text>
</comment>
<dbReference type="InterPro" id="IPR035965">
    <property type="entry name" value="PAS-like_dom_sf"/>
</dbReference>
<reference evidence="11" key="1">
    <citation type="journal article" date="2019" name="Int. J. Syst. Evol. Microbiol.">
        <title>The Global Catalogue of Microorganisms (GCM) 10K type strain sequencing project: providing services to taxonomists for standard genome sequencing and annotation.</title>
        <authorList>
            <consortium name="The Broad Institute Genomics Platform"/>
            <consortium name="The Broad Institute Genome Sequencing Center for Infectious Disease"/>
            <person name="Wu L."/>
            <person name="Ma J."/>
        </authorList>
    </citation>
    <scope>NUCLEOTIDE SEQUENCE [LARGE SCALE GENOMIC DNA]</scope>
    <source>
        <strain evidence="11">KCTC 42644</strain>
    </source>
</reference>
<accession>A0ABV7XA66</accession>
<gene>
    <name evidence="10" type="ORF">ACFOMD_06105</name>
</gene>
<feature type="transmembrane region" description="Helical" evidence="8">
    <location>
        <begin position="189"/>
        <end position="209"/>
    </location>
</feature>
<dbReference type="PRINTS" id="PR00344">
    <property type="entry name" value="BCTRLSENSOR"/>
</dbReference>
<dbReference type="CDD" id="cd19410">
    <property type="entry name" value="HK9-like_sensor"/>
    <property type="match status" value="1"/>
</dbReference>
<dbReference type="InterPro" id="IPR036097">
    <property type="entry name" value="HisK_dim/P_sf"/>
</dbReference>
<dbReference type="PROSITE" id="PS50109">
    <property type="entry name" value="HIS_KIN"/>
    <property type="match status" value="1"/>
</dbReference>
<dbReference type="Gene3D" id="1.10.287.130">
    <property type="match status" value="1"/>
</dbReference>
<dbReference type="InterPro" id="IPR036890">
    <property type="entry name" value="HATPase_C_sf"/>
</dbReference>
<protein>
    <recommendedName>
        <fullName evidence="2">histidine kinase</fullName>
        <ecNumber evidence="2">2.7.13.3</ecNumber>
    </recommendedName>
</protein>
<sequence length="555" mass="59790">MPRRRFSTTTIRAWVGFALIVALVMGSALAIGLRLSAAAEARAAVEAASARIERLNLLMRQILDAEVGQRGYIIAGDERFLEPYLVSKDEVGGTLDAITRDAQGSPIERQRGDRLGKLLADKFAFMRSTIDLRRTQGLDAATEKVAGLEGKRLMDEIRAEIGAMAAFERNRLAERGAELQDADRLTQQVIYAALIGALFLVLAIGLMLLRQLRGRIEAQRLARQAAALLRVTLDNIGVAVVVTDREGRILGRNAELLRLIPAAAEGSAPEAIADELTLAREGRSFLFERDVAAYTPAVVRGVPLPGRRFLVTYLDATDARRADRLKSEFVSTVSHELRTPVTSIRGALGMLAGPLAAGLSDTQASLTDMALRNADRLSLLVNDILDMEKIESGRMAFDIRPHDLNQLLQDAAETNRSYAEARGVTLALGTLPRPLNVRADSHRIQQVMANLISNAVKFSDNGGIVTLTAEEGDGVAYVSVADQGPGIPEAFKSRMFERFAQADATDTRAKGGTGLGLSIAKAIVDRHGGGLSFESEPGNTIFTFTVPLTGAGEPS</sequence>